<keyword evidence="2" id="KW-1185">Reference proteome</keyword>
<organism evidence="1 2">
    <name type="scientific">Streptomyces bangladeshensis</name>
    <dbReference type="NCBI Taxonomy" id="295352"/>
    <lineage>
        <taxon>Bacteria</taxon>
        <taxon>Bacillati</taxon>
        <taxon>Actinomycetota</taxon>
        <taxon>Actinomycetes</taxon>
        <taxon>Kitasatosporales</taxon>
        <taxon>Streptomycetaceae</taxon>
        <taxon>Streptomyces</taxon>
    </lineage>
</organism>
<comment type="caution">
    <text evidence="1">The sequence shown here is derived from an EMBL/GenBank/DDBJ whole genome shotgun (WGS) entry which is preliminary data.</text>
</comment>
<sequence>MGRMSPEQRDQLAAALRRINTAAPELVLAAVDWQRATRIHPSSAEADRLAWRAADAVPPIAHNLLQAETELATLRTVIASLVVANDRGHDHNLGDLRQAVKDAGIDLTPEYTAADALARAQESETP</sequence>
<reference evidence="1 2" key="1">
    <citation type="journal article" date="2019" name="Int. J. Syst. Evol. Microbiol.">
        <title>The Global Catalogue of Microorganisms (GCM) 10K type strain sequencing project: providing services to taxonomists for standard genome sequencing and annotation.</title>
        <authorList>
            <consortium name="The Broad Institute Genomics Platform"/>
            <consortium name="The Broad Institute Genome Sequencing Center for Infectious Disease"/>
            <person name="Wu L."/>
            <person name="Ma J."/>
        </authorList>
    </citation>
    <scope>NUCLEOTIDE SEQUENCE [LARGE SCALE GENOMIC DNA]</scope>
    <source>
        <strain evidence="1 2">JCM 14924</strain>
    </source>
</reference>
<name>A0ABN3BSQ5_9ACTN</name>
<proteinExistence type="predicted"/>
<gene>
    <name evidence="1" type="ORF">GCM10009787_48250</name>
</gene>
<protein>
    <submittedName>
        <fullName evidence="1">Uncharacterized protein</fullName>
    </submittedName>
</protein>
<evidence type="ECO:0000313" key="1">
    <source>
        <dbReference type="EMBL" id="GAA2199808.1"/>
    </source>
</evidence>
<dbReference type="Proteomes" id="UP001501391">
    <property type="component" value="Unassembled WGS sequence"/>
</dbReference>
<accession>A0ABN3BSQ5</accession>
<dbReference type="EMBL" id="BAAAOQ010000016">
    <property type="protein sequence ID" value="GAA2199808.1"/>
    <property type="molecule type" value="Genomic_DNA"/>
</dbReference>
<evidence type="ECO:0000313" key="2">
    <source>
        <dbReference type="Proteomes" id="UP001501391"/>
    </source>
</evidence>